<dbReference type="InterPro" id="IPR014729">
    <property type="entry name" value="Rossmann-like_a/b/a_fold"/>
</dbReference>
<organism evidence="6 7">
    <name type="scientific">Vibrio ishigakensis</name>
    <dbReference type="NCBI Taxonomy" id="1481914"/>
    <lineage>
        <taxon>Bacteria</taxon>
        <taxon>Pseudomonadati</taxon>
        <taxon>Pseudomonadota</taxon>
        <taxon>Gammaproteobacteria</taxon>
        <taxon>Vibrionales</taxon>
        <taxon>Vibrionaceae</taxon>
        <taxon>Vibrio</taxon>
    </lineage>
</organism>
<dbReference type="Gene3D" id="3.40.50.620">
    <property type="entry name" value="HUPs"/>
    <property type="match status" value="1"/>
</dbReference>
<accession>A0A0B8PG44</accession>
<evidence type="ECO:0000256" key="3">
    <source>
        <dbReference type="ARBA" id="ARBA00022840"/>
    </source>
</evidence>
<dbReference type="GO" id="GO:0006418">
    <property type="term" value="P:tRNA aminoacylation for protein translation"/>
    <property type="evidence" value="ECO:0007669"/>
    <property type="project" value="InterPro"/>
</dbReference>
<dbReference type="EMBL" id="BBSA01000004">
    <property type="protein sequence ID" value="GAM61794.1"/>
    <property type="molecule type" value="Genomic_DNA"/>
</dbReference>
<keyword evidence="4" id="KW-0648">Protein biosynthesis</keyword>
<keyword evidence="3" id="KW-0067">ATP-binding</keyword>
<evidence type="ECO:0000256" key="2">
    <source>
        <dbReference type="ARBA" id="ARBA00022741"/>
    </source>
</evidence>
<evidence type="ECO:0000256" key="1">
    <source>
        <dbReference type="ARBA" id="ARBA00022598"/>
    </source>
</evidence>
<evidence type="ECO:0000313" key="7">
    <source>
        <dbReference type="Proteomes" id="UP000031670"/>
    </source>
</evidence>
<protein>
    <submittedName>
        <fullName evidence="6">Tyrosyl-tRNA synthetase</fullName>
    </submittedName>
</protein>
<keyword evidence="2" id="KW-0547">Nucleotide-binding</keyword>
<comment type="caution">
    <text evidence="6">The sequence shown here is derived from an EMBL/GenBank/DDBJ whole genome shotgun (WGS) entry which is preliminary data.</text>
</comment>
<reference evidence="6 7" key="1">
    <citation type="submission" date="2015-01" db="EMBL/GenBank/DDBJ databases">
        <title>Vibrio sp. C5 JCM 19232 whole genome shotgun sequence.</title>
        <authorList>
            <person name="Sawabe T."/>
            <person name="Meirelles P."/>
            <person name="Feng G."/>
            <person name="Sayaka M."/>
            <person name="Hattori M."/>
            <person name="Ohkuma M."/>
        </authorList>
    </citation>
    <scope>NUCLEOTIDE SEQUENCE [LARGE SCALE GENOMIC DNA]</scope>
    <source>
        <strain evidence="6 7">JCM19232</strain>
    </source>
</reference>
<dbReference type="AlphaFoldDB" id="A0A0B8PG44"/>
<name>A0A0B8PG44_9VIBR</name>
<dbReference type="GO" id="GO:0004812">
    <property type="term" value="F:aminoacyl-tRNA ligase activity"/>
    <property type="evidence" value="ECO:0007669"/>
    <property type="project" value="UniProtKB-KW"/>
</dbReference>
<dbReference type="GO" id="GO:0005524">
    <property type="term" value="F:ATP binding"/>
    <property type="evidence" value="ECO:0007669"/>
    <property type="project" value="UniProtKB-KW"/>
</dbReference>
<sequence length="44" mass="5289">MIRLAANQTVARMLERDDFKKRYNNGQPIAIHEFMYHCFKAMTQ</sequence>
<dbReference type="SUPFAM" id="SSF52374">
    <property type="entry name" value="Nucleotidylyl transferase"/>
    <property type="match status" value="1"/>
</dbReference>
<dbReference type="Proteomes" id="UP000031670">
    <property type="component" value="Unassembled WGS sequence"/>
</dbReference>
<keyword evidence="1" id="KW-0436">Ligase</keyword>
<dbReference type="Pfam" id="PF00579">
    <property type="entry name" value="tRNA-synt_1b"/>
    <property type="match status" value="1"/>
</dbReference>
<proteinExistence type="predicted"/>
<dbReference type="InterPro" id="IPR002305">
    <property type="entry name" value="aa-tRNA-synth_Ic"/>
</dbReference>
<gene>
    <name evidence="6" type="ORF">JCM19232_6099</name>
</gene>
<evidence type="ECO:0000256" key="5">
    <source>
        <dbReference type="ARBA" id="ARBA00023146"/>
    </source>
</evidence>
<keyword evidence="5 6" id="KW-0030">Aminoacyl-tRNA synthetase</keyword>
<evidence type="ECO:0000256" key="4">
    <source>
        <dbReference type="ARBA" id="ARBA00022917"/>
    </source>
</evidence>
<reference evidence="6 7" key="2">
    <citation type="submission" date="2015-01" db="EMBL/GenBank/DDBJ databases">
        <authorList>
            <consortium name="NBRP consortium"/>
            <person name="Sawabe T."/>
            <person name="Meirelles P."/>
            <person name="Feng G."/>
            <person name="Sayaka M."/>
            <person name="Hattori M."/>
            <person name="Ohkuma M."/>
        </authorList>
    </citation>
    <scope>NUCLEOTIDE SEQUENCE [LARGE SCALE GENOMIC DNA]</scope>
    <source>
        <strain evidence="6 7">JCM19232</strain>
    </source>
</reference>
<evidence type="ECO:0000313" key="6">
    <source>
        <dbReference type="EMBL" id="GAM61794.1"/>
    </source>
</evidence>